<dbReference type="GO" id="GO:0005634">
    <property type="term" value="C:nucleus"/>
    <property type="evidence" value="ECO:0007669"/>
    <property type="project" value="TreeGrafter"/>
</dbReference>
<evidence type="ECO:0000313" key="2">
    <source>
        <dbReference type="EMBL" id="GFO20139.1"/>
    </source>
</evidence>
<dbReference type="InterPro" id="IPR050863">
    <property type="entry name" value="CenT-Element_Derived"/>
</dbReference>
<dbReference type="PANTHER" id="PTHR19303:SF73">
    <property type="entry name" value="PROTEIN PDC2"/>
    <property type="match status" value="1"/>
</dbReference>
<dbReference type="PANTHER" id="PTHR19303">
    <property type="entry name" value="TRANSPOSON"/>
    <property type="match status" value="1"/>
</dbReference>
<dbReference type="EMBL" id="BLXT01005153">
    <property type="protein sequence ID" value="GFO20139.1"/>
    <property type="molecule type" value="Genomic_DNA"/>
</dbReference>
<accession>A0AAV4BML6</accession>
<dbReference type="Pfam" id="PF03184">
    <property type="entry name" value="DDE_1"/>
    <property type="match status" value="1"/>
</dbReference>
<dbReference type="GO" id="GO:0003677">
    <property type="term" value="F:DNA binding"/>
    <property type="evidence" value="ECO:0007669"/>
    <property type="project" value="TreeGrafter"/>
</dbReference>
<comment type="caution">
    <text evidence="2">The sequence shown here is derived from an EMBL/GenBank/DDBJ whole genome shotgun (WGS) entry which is preliminary data.</text>
</comment>
<organism evidence="2 3">
    <name type="scientific">Plakobranchus ocellatus</name>
    <dbReference type="NCBI Taxonomy" id="259542"/>
    <lineage>
        <taxon>Eukaryota</taxon>
        <taxon>Metazoa</taxon>
        <taxon>Spiralia</taxon>
        <taxon>Lophotrochozoa</taxon>
        <taxon>Mollusca</taxon>
        <taxon>Gastropoda</taxon>
        <taxon>Heterobranchia</taxon>
        <taxon>Euthyneura</taxon>
        <taxon>Panpulmonata</taxon>
        <taxon>Sacoglossa</taxon>
        <taxon>Placobranchoidea</taxon>
        <taxon>Plakobranchidae</taxon>
        <taxon>Plakobranchus</taxon>
    </lineage>
</organism>
<evidence type="ECO:0000313" key="3">
    <source>
        <dbReference type="Proteomes" id="UP000735302"/>
    </source>
</evidence>
<evidence type="ECO:0000259" key="1">
    <source>
        <dbReference type="Pfam" id="PF03184"/>
    </source>
</evidence>
<sequence>MRKLDRHFLPQGRSIILILDNCSAHPRVLSDLQAITLLFLPPNTTSRLQPCDQGLSKNFKMTYHKRVLQKSIYSFDETGSTDANLKMSLLDAIVMAAALWDDITPSTIQNCFRHAGFKLRNYEAVVQQKQEEPTMQVSPLLYTEQRKDEMGKFKDTPKDFKLYLLELPMKTEMKRS</sequence>
<protein>
    <submittedName>
        <fullName evidence="2">Tigger transposable element-derived protein</fullName>
    </submittedName>
</protein>
<dbReference type="AlphaFoldDB" id="A0AAV4BML6"/>
<reference evidence="2 3" key="1">
    <citation type="journal article" date="2021" name="Elife">
        <title>Chloroplast acquisition without the gene transfer in kleptoplastic sea slugs, Plakobranchus ocellatus.</title>
        <authorList>
            <person name="Maeda T."/>
            <person name="Takahashi S."/>
            <person name="Yoshida T."/>
            <person name="Shimamura S."/>
            <person name="Takaki Y."/>
            <person name="Nagai Y."/>
            <person name="Toyoda A."/>
            <person name="Suzuki Y."/>
            <person name="Arimoto A."/>
            <person name="Ishii H."/>
            <person name="Satoh N."/>
            <person name="Nishiyama T."/>
            <person name="Hasebe M."/>
            <person name="Maruyama T."/>
            <person name="Minagawa J."/>
            <person name="Obokata J."/>
            <person name="Shigenobu S."/>
        </authorList>
    </citation>
    <scope>NUCLEOTIDE SEQUENCE [LARGE SCALE GENOMIC DNA]</scope>
</reference>
<keyword evidence="3" id="KW-1185">Reference proteome</keyword>
<proteinExistence type="predicted"/>
<gene>
    <name evidence="2" type="ORF">PoB_004664400</name>
</gene>
<dbReference type="InterPro" id="IPR004875">
    <property type="entry name" value="DDE_SF_endonuclease_dom"/>
</dbReference>
<feature type="domain" description="DDE-1" evidence="1">
    <location>
        <begin position="10"/>
        <end position="112"/>
    </location>
</feature>
<dbReference type="Proteomes" id="UP000735302">
    <property type="component" value="Unassembled WGS sequence"/>
</dbReference>
<name>A0AAV4BML6_9GAST</name>